<feature type="region of interest" description="Disordered" evidence="1">
    <location>
        <begin position="118"/>
        <end position="141"/>
    </location>
</feature>
<dbReference type="eggNOG" id="ENOG502TH10">
    <property type="taxonomic scope" value="Eukaryota"/>
</dbReference>
<dbReference type="STRING" id="1561998.A0A1I7T692"/>
<evidence type="ECO:0000256" key="1">
    <source>
        <dbReference type="SAM" id="MobiDB-lite"/>
    </source>
</evidence>
<sequence length="671" mass="77595">MNQSSAGNEKKQVQKYIDEQGREYFETTPIQYEPLYYEENGSTLIYGNDYQSLSQEIYHEEIVDGHEEYVESLPSTSTAPPSTNKNRLIKDGPFHTGTVLLTNQSLSADNATYQAKAGKRGKEDLEKPSHPMINEGGSLLNRNLPGMTSMFKVMRESALKKTEENLKGDKEDEEEEGEEEKEEDVCEGPQTPPPMEKLGEDEFQSNVFDQWPLYTNNVIDFKEACELLIGIQEIDEEKVCKTLPLQFKHEGTFLIDLQNCRDVYNDENGQWETPSGKTRFYKETEDGNLIRADDGKGRLKEWTKDYTFKIMLKRYENQVTRDADEGRGQFQKKVYTGFKGQEKLQMAIVTYSWSSGRPWNFVPPVTTRKVAKTNWEKKSYEKVAMTSMPSMASSFYEGFNIYSHCVVNFDEAAAILLGGTVVESNKLCSSVPLGYRQDGTFVIDLKRMGHCVLELRRDDNGLWSKPSGSSRFYKFAENGDAVRIDKCGKLPPGHDFDVKIMSKRYEHTQVEKKFVRKIYTARGKYSETFPGSPEYAIIVYYWKGDPIPFTPIYKQNMVRTEEKEFARYQQIADEEQEFVETSGTMDDLDKPPQLKRARFSTEDNMMDMKMTLIRREMENQDRFSAVLDRADAMLTRMEQRFGLEPVVYAPEVQHWEQVEEQIIEEEVLQQF</sequence>
<organism evidence="2 3">
    <name type="scientific">Caenorhabditis tropicalis</name>
    <dbReference type="NCBI Taxonomy" id="1561998"/>
    <lineage>
        <taxon>Eukaryota</taxon>
        <taxon>Metazoa</taxon>
        <taxon>Ecdysozoa</taxon>
        <taxon>Nematoda</taxon>
        <taxon>Chromadorea</taxon>
        <taxon>Rhabditida</taxon>
        <taxon>Rhabditina</taxon>
        <taxon>Rhabditomorpha</taxon>
        <taxon>Rhabditoidea</taxon>
        <taxon>Rhabditidae</taxon>
        <taxon>Peloderinae</taxon>
        <taxon>Caenorhabditis</taxon>
    </lineage>
</organism>
<feature type="compositionally biased region" description="Acidic residues" evidence="1">
    <location>
        <begin position="171"/>
        <end position="186"/>
    </location>
</feature>
<evidence type="ECO:0000313" key="3">
    <source>
        <dbReference type="WBParaSite" id="Csp11.Scaffold520.g2810.t1"/>
    </source>
</evidence>
<reference evidence="3" key="1">
    <citation type="submission" date="2016-11" db="UniProtKB">
        <authorList>
            <consortium name="WormBaseParasite"/>
        </authorList>
    </citation>
    <scope>IDENTIFICATION</scope>
</reference>
<feature type="compositionally biased region" description="Basic and acidic residues" evidence="1">
    <location>
        <begin position="120"/>
        <end position="129"/>
    </location>
</feature>
<accession>A0A1I7T692</accession>
<feature type="compositionally biased region" description="Basic and acidic residues" evidence="1">
    <location>
        <begin position="161"/>
        <end position="170"/>
    </location>
</feature>
<dbReference type="WBParaSite" id="Csp11.Scaffold520.g2810.t1">
    <property type="protein sequence ID" value="Csp11.Scaffold520.g2810.t1"/>
    <property type="gene ID" value="Csp11.Scaffold520.g2810"/>
</dbReference>
<proteinExistence type="predicted"/>
<dbReference type="AlphaFoldDB" id="A0A1I7T692"/>
<evidence type="ECO:0000313" key="2">
    <source>
        <dbReference type="Proteomes" id="UP000095282"/>
    </source>
</evidence>
<name>A0A1I7T692_9PELO</name>
<feature type="region of interest" description="Disordered" evidence="1">
    <location>
        <begin position="161"/>
        <end position="194"/>
    </location>
</feature>
<keyword evidence="2" id="KW-1185">Reference proteome</keyword>
<protein>
    <submittedName>
        <fullName evidence="3">Ricin B-type lectin domain-containing protein</fullName>
    </submittedName>
</protein>
<dbReference type="Proteomes" id="UP000095282">
    <property type="component" value="Unplaced"/>
</dbReference>